<protein>
    <submittedName>
        <fullName evidence="2">Uncharacterized protein</fullName>
    </submittedName>
</protein>
<keyword evidence="1" id="KW-0812">Transmembrane</keyword>
<keyword evidence="3" id="KW-1185">Reference proteome</keyword>
<accession>A0A918SN80</accession>
<sequence>MLTPIIFIFRDPINIRAEFVVKIQLIPIFNIAPISLFSRFFYFDFSRKN</sequence>
<name>A0A918SN80_9FLAO</name>
<dbReference type="AlphaFoldDB" id="A0A918SN80"/>
<evidence type="ECO:0000313" key="2">
    <source>
        <dbReference type="EMBL" id="GHA51929.1"/>
    </source>
</evidence>
<reference evidence="2" key="2">
    <citation type="submission" date="2020-09" db="EMBL/GenBank/DDBJ databases">
        <authorList>
            <person name="Sun Q."/>
            <person name="Kim S."/>
        </authorList>
    </citation>
    <scope>NUCLEOTIDE SEQUENCE</scope>
    <source>
        <strain evidence="2">KCTC 12719</strain>
    </source>
</reference>
<comment type="caution">
    <text evidence="2">The sequence shown here is derived from an EMBL/GenBank/DDBJ whole genome shotgun (WGS) entry which is preliminary data.</text>
</comment>
<keyword evidence="1" id="KW-0472">Membrane</keyword>
<reference evidence="2" key="1">
    <citation type="journal article" date="2014" name="Int. J. Syst. Evol. Microbiol.">
        <title>Complete genome sequence of Corynebacterium casei LMG S-19264T (=DSM 44701T), isolated from a smear-ripened cheese.</title>
        <authorList>
            <consortium name="US DOE Joint Genome Institute (JGI-PGF)"/>
            <person name="Walter F."/>
            <person name="Albersmeier A."/>
            <person name="Kalinowski J."/>
            <person name="Ruckert C."/>
        </authorList>
    </citation>
    <scope>NUCLEOTIDE SEQUENCE</scope>
    <source>
        <strain evidence="2">KCTC 12719</strain>
    </source>
</reference>
<proteinExistence type="predicted"/>
<keyword evidence="1" id="KW-1133">Transmembrane helix</keyword>
<gene>
    <name evidence="2" type="ORF">GCM10007103_35420</name>
</gene>
<organism evidence="2 3">
    <name type="scientific">Salinimicrobium marinum</name>
    <dbReference type="NCBI Taxonomy" id="680283"/>
    <lineage>
        <taxon>Bacteria</taxon>
        <taxon>Pseudomonadati</taxon>
        <taxon>Bacteroidota</taxon>
        <taxon>Flavobacteriia</taxon>
        <taxon>Flavobacteriales</taxon>
        <taxon>Flavobacteriaceae</taxon>
        <taxon>Salinimicrobium</taxon>
    </lineage>
</organism>
<evidence type="ECO:0000256" key="1">
    <source>
        <dbReference type="SAM" id="Phobius"/>
    </source>
</evidence>
<evidence type="ECO:0000313" key="3">
    <source>
        <dbReference type="Proteomes" id="UP000610456"/>
    </source>
</evidence>
<feature type="transmembrane region" description="Helical" evidence="1">
    <location>
        <begin position="20"/>
        <end position="42"/>
    </location>
</feature>
<dbReference type="Proteomes" id="UP000610456">
    <property type="component" value="Unassembled WGS sequence"/>
</dbReference>
<dbReference type="EMBL" id="BMXB01000032">
    <property type="protein sequence ID" value="GHA51929.1"/>
    <property type="molecule type" value="Genomic_DNA"/>
</dbReference>